<sequence>MQGDKVKPTNQKPATTTTSLQMDKLNSNILKTAIESIPLLTMDNFTLWRNHIKNLLDLQELRKPLTDPKGLSLMVNFFNNGLLNVWLLVDESGD</sequence>
<evidence type="ECO:0000313" key="3">
    <source>
        <dbReference type="Proteomes" id="UP000037035"/>
    </source>
</evidence>
<name>A0A0L6UEH0_9BASI</name>
<dbReference type="EMBL" id="LAVV01012176">
    <property type="protein sequence ID" value="KNZ46939.1"/>
    <property type="molecule type" value="Genomic_DNA"/>
</dbReference>
<evidence type="ECO:0000313" key="2">
    <source>
        <dbReference type="EMBL" id="KNZ46939.1"/>
    </source>
</evidence>
<accession>A0A0L6UEH0</accession>
<reference evidence="2 3" key="1">
    <citation type="submission" date="2015-08" db="EMBL/GenBank/DDBJ databases">
        <title>Next Generation Sequencing and Analysis of the Genome of Puccinia sorghi L Schw, the Causal Agent of Maize Common Rust.</title>
        <authorList>
            <person name="Rochi L."/>
            <person name="Burguener G."/>
            <person name="Darino M."/>
            <person name="Turjanski A."/>
            <person name="Kreff E."/>
            <person name="Dieguez M.J."/>
            <person name="Sacco F."/>
        </authorList>
    </citation>
    <scope>NUCLEOTIDE SEQUENCE [LARGE SCALE GENOMIC DNA]</scope>
    <source>
        <strain evidence="2 3">RO10H11247</strain>
    </source>
</reference>
<gene>
    <name evidence="2" type="ORF">VP01_6813g1</name>
</gene>
<dbReference type="AlphaFoldDB" id="A0A0L6UEH0"/>
<dbReference type="VEuPathDB" id="FungiDB:VP01_6813g1"/>
<evidence type="ECO:0000256" key="1">
    <source>
        <dbReference type="SAM" id="MobiDB-lite"/>
    </source>
</evidence>
<proteinExistence type="predicted"/>
<protein>
    <submittedName>
        <fullName evidence="2">Uncharacterized protein</fullName>
    </submittedName>
</protein>
<keyword evidence="3" id="KW-1185">Reference proteome</keyword>
<dbReference type="OrthoDB" id="2509690at2759"/>
<feature type="region of interest" description="Disordered" evidence="1">
    <location>
        <begin position="1"/>
        <end position="20"/>
    </location>
</feature>
<comment type="caution">
    <text evidence="2">The sequence shown here is derived from an EMBL/GenBank/DDBJ whole genome shotgun (WGS) entry which is preliminary data.</text>
</comment>
<organism evidence="2 3">
    <name type="scientific">Puccinia sorghi</name>
    <dbReference type="NCBI Taxonomy" id="27349"/>
    <lineage>
        <taxon>Eukaryota</taxon>
        <taxon>Fungi</taxon>
        <taxon>Dikarya</taxon>
        <taxon>Basidiomycota</taxon>
        <taxon>Pucciniomycotina</taxon>
        <taxon>Pucciniomycetes</taxon>
        <taxon>Pucciniales</taxon>
        <taxon>Pucciniaceae</taxon>
        <taxon>Puccinia</taxon>
    </lineage>
</organism>
<feature type="compositionally biased region" description="Polar residues" evidence="1">
    <location>
        <begin position="8"/>
        <end position="20"/>
    </location>
</feature>
<dbReference type="Proteomes" id="UP000037035">
    <property type="component" value="Unassembled WGS sequence"/>
</dbReference>